<proteinExistence type="predicted"/>
<dbReference type="EMBL" id="MU276006">
    <property type="protein sequence ID" value="KAI0043745.1"/>
    <property type="molecule type" value="Genomic_DNA"/>
</dbReference>
<organism evidence="1 2">
    <name type="scientific">Auriscalpium vulgare</name>
    <dbReference type="NCBI Taxonomy" id="40419"/>
    <lineage>
        <taxon>Eukaryota</taxon>
        <taxon>Fungi</taxon>
        <taxon>Dikarya</taxon>
        <taxon>Basidiomycota</taxon>
        <taxon>Agaricomycotina</taxon>
        <taxon>Agaricomycetes</taxon>
        <taxon>Russulales</taxon>
        <taxon>Auriscalpiaceae</taxon>
        <taxon>Auriscalpium</taxon>
    </lineage>
</organism>
<reference evidence="1" key="1">
    <citation type="submission" date="2021-02" db="EMBL/GenBank/DDBJ databases">
        <authorList>
            <consortium name="DOE Joint Genome Institute"/>
            <person name="Ahrendt S."/>
            <person name="Looney B.P."/>
            <person name="Miyauchi S."/>
            <person name="Morin E."/>
            <person name="Drula E."/>
            <person name="Courty P.E."/>
            <person name="Chicoki N."/>
            <person name="Fauchery L."/>
            <person name="Kohler A."/>
            <person name="Kuo A."/>
            <person name="Labutti K."/>
            <person name="Pangilinan J."/>
            <person name="Lipzen A."/>
            <person name="Riley R."/>
            <person name="Andreopoulos W."/>
            <person name="He G."/>
            <person name="Johnson J."/>
            <person name="Barry K.W."/>
            <person name="Grigoriev I.V."/>
            <person name="Nagy L."/>
            <person name="Hibbett D."/>
            <person name="Henrissat B."/>
            <person name="Matheny P.B."/>
            <person name="Labbe J."/>
            <person name="Martin F."/>
        </authorList>
    </citation>
    <scope>NUCLEOTIDE SEQUENCE</scope>
    <source>
        <strain evidence="1">FP105234-sp</strain>
    </source>
</reference>
<evidence type="ECO:0000313" key="1">
    <source>
        <dbReference type="EMBL" id="KAI0043745.1"/>
    </source>
</evidence>
<accession>A0ACB8RI77</accession>
<dbReference type="Proteomes" id="UP000814033">
    <property type="component" value="Unassembled WGS sequence"/>
</dbReference>
<sequence length="342" mass="38150">MPPNSSPQTYCWDRKTFRAYAPYSLPYNFKTHNPMSSDLVKFLTEEPNAPEAHALFSRALTARDSTAGFNFETLRSTIRPESKMTIQLFRAPVEAGKYYTVFEAYNNSWEEQYMMDVYGDAPPTDAIVLEFLRRAMVKPSAPRLPEIPARIVFTPEFALYNAVIQPFLHALPGPITVAWIRYVVDEDEHEDPTVPLPYDAACERAEALQQRGNAAFAAFQGDRALKAYGSAFRWLGRAVSRAPGLAEDKRATARMAVMLANRAAMRLRDPNASEAELRDALQDGEGAEGMDPVYAKGYHRQARAWVLLGDAGKARQVLERGLANVAPCDMQLIREALAGLPA</sequence>
<comment type="caution">
    <text evidence="1">The sequence shown here is derived from an EMBL/GenBank/DDBJ whole genome shotgun (WGS) entry which is preliminary data.</text>
</comment>
<protein>
    <submittedName>
        <fullName evidence="1">Uncharacterized protein</fullName>
    </submittedName>
</protein>
<keyword evidence="2" id="KW-1185">Reference proteome</keyword>
<evidence type="ECO:0000313" key="2">
    <source>
        <dbReference type="Proteomes" id="UP000814033"/>
    </source>
</evidence>
<name>A0ACB8RI77_9AGAM</name>
<reference evidence="1" key="2">
    <citation type="journal article" date="2022" name="New Phytol.">
        <title>Evolutionary transition to the ectomycorrhizal habit in the genomes of a hyperdiverse lineage of mushroom-forming fungi.</title>
        <authorList>
            <person name="Looney B."/>
            <person name="Miyauchi S."/>
            <person name="Morin E."/>
            <person name="Drula E."/>
            <person name="Courty P.E."/>
            <person name="Kohler A."/>
            <person name="Kuo A."/>
            <person name="LaButti K."/>
            <person name="Pangilinan J."/>
            <person name="Lipzen A."/>
            <person name="Riley R."/>
            <person name="Andreopoulos W."/>
            <person name="He G."/>
            <person name="Johnson J."/>
            <person name="Nolan M."/>
            <person name="Tritt A."/>
            <person name="Barry K.W."/>
            <person name="Grigoriev I.V."/>
            <person name="Nagy L.G."/>
            <person name="Hibbett D."/>
            <person name="Henrissat B."/>
            <person name="Matheny P.B."/>
            <person name="Labbe J."/>
            <person name="Martin F.M."/>
        </authorList>
    </citation>
    <scope>NUCLEOTIDE SEQUENCE</scope>
    <source>
        <strain evidence="1">FP105234-sp</strain>
    </source>
</reference>
<gene>
    <name evidence="1" type="ORF">FA95DRAFT_348922</name>
</gene>